<comment type="caution">
    <text evidence="1">The sequence shown here is derived from an EMBL/GenBank/DDBJ whole genome shotgun (WGS) entry which is preliminary data.</text>
</comment>
<gene>
    <name evidence="1" type="ORF">DPMN_040427</name>
</gene>
<dbReference type="Proteomes" id="UP000828390">
    <property type="component" value="Unassembled WGS sequence"/>
</dbReference>
<reference evidence="1" key="2">
    <citation type="submission" date="2020-11" db="EMBL/GenBank/DDBJ databases">
        <authorList>
            <person name="McCartney M.A."/>
            <person name="Auch B."/>
            <person name="Kono T."/>
            <person name="Mallez S."/>
            <person name="Becker A."/>
            <person name="Gohl D.M."/>
            <person name="Silverstein K.A.T."/>
            <person name="Koren S."/>
            <person name="Bechman K.B."/>
            <person name="Herman A."/>
            <person name="Abrahante J.E."/>
            <person name="Garbe J."/>
        </authorList>
    </citation>
    <scope>NUCLEOTIDE SEQUENCE</scope>
    <source>
        <strain evidence="1">Duluth1</strain>
        <tissue evidence="1">Whole animal</tissue>
    </source>
</reference>
<evidence type="ECO:0000313" key="1">
    <source>
        <dbReference type="EMBL" id="KAH3733988.1"/>
    </source>
</evidence>
<protein>
    <submittedName>
        <fullName evidence="1">Uncharacterized protein</fullName>
    </submittedName>
</protein>
<dbReference type="AlphaFoldDB" id="A0A9D4HV99"/>
<accession>A0A9D4HV99</accession>
<proteinExistence type="predicted"/>
<evidence type="ECO:0000313" key="2">
    <source>
        <dbReference type="Proteomes" id="UP000828390"/>
    </source>
</evidence>
<dbReference type="EMBL" id="JAIWYP010000011">
    <property type="protein sequence ID" value="KAH3733988.1"/>
    <property type="molecule type" value="Genomic_DNA"/>
</dbReference>
<sequence>MCGEHEYEQRQALLGQVGLAQQRSAEDWLSDLARFAYKESFEMCSDACLERNISAIPDWAWSSTGRPPCRDRRRYDGRSGACRHVYDEFQSNSRTSKDEEEEWKVVNSPKRERRLSPIKWDEIKVVIDRGCFNPFPDRCV</sequence>
<keyword evidence="2" id="KW-1185">Reference proteome</keyword>
<reference evidence="1" key="1">
    <citation type="journal article" date="2019" name="bioRxiv">
        <title>The Genome of the Zebra Mussel, Dreissena polymorpha: A Resource for Invasive Species Research.</title>
        <authorList>
            <person name="McCartney M.A."/>
            <person name="Auch B."/>
            <person name="Kono T."/>
            <person name="Mallez S."/>
            <person name="Zhang Y."/>
            <person name="Obille A."/>
            <person name="Becker A."/>
            <person name="Abrahante J.E."/>
            <person name="Garbe J."/>
            <person name="Badalamenti J.P."/>
            <person name="Herman A."/>
            <person name="Mangelson H."/>
            <person name="Liachko I."/>
            <person name="Sullivan S."/>
            <person name="Sone E.D."/>
            <person name="Koren S."/>
            <person name="Silverstein K.A.T."/>
            <person name="Beckman K.B."/>
            <person name="Gohl D.M."/>
        </authorList>
    </citation>
    <scope>NUCLEOTIDE SEQUENCE</scope>
    <source>
        <strain evidence="1">Duluth1</strain>
        <tissue evidence="1">Whole animal</tissue>
    </source>
</reference>
<name>A0A9D4HV99_DREPO</name>
<organism evidence="1 2">
    <name type="scientific">Dreissena polymorpha</name>
    <name type="common">Zebra mussel</name>
    <name type="synonym">Mytilus polymorpha</name>
    <dbReference type="NCBI Taxonomy" id="45954"/>
    <lineage>
        <taxon>Eukaryota</taxon>
        <taxon>Metazoa</taxon>
        <taxon>Spiralia</taxon>
        <taxon>Lophotrochozoa</taxon>
        <taxon>Mollusca</taxon>
        <taxon>Bivalvia</taxon>
        <taxon>Autobranchia</taxon>
        <taxon>Heteroconchia</taxon>
        <taxon>Euheterodonta</taxon>
        <taxon>Imparidentia</taxon>
        <taxon>Neoheterodontei</taxon>
        <taxon>Myida</taxon>
        <taxon>Dreissenoidea</taxon>
        <taxon>Dreissenidae</taxon>
        <taxon>Dreissena</taxon>
    </lineage>
</organism>